<evidence type="ECO:0000256" key="1">
    <source>
        <dbReference type="SAM" id="SignalP"/>
    </source>
</evidence>
<proteinExistence type="predicted"/>
<dbReference type="AlphaFoldDB" id="A0A1Y3R236"/>
<evidence type="ECO:0008006" key="6">
    <source>
        <dbReference type="Google" id="ProtNLM"/>
    </source>
</evidence>
<keyword evidence="1" id="KW-0732">Signal</keyword>
<comment type="caution">
    <text evidence="3">The sequence shown here is derived from an EMBL/GenBank/DDBJ whole genome shotgun (WGS) entry which is preliminary data.</text>
</comment>
<protein>
    <recommendedName>
        <fullName evidence="6">MBL fold metallo-hydrolase</fullName>
    </recommendedName>
</protein>
<gene>
    <name evidence="3" type="ORF">B5G41_10095</name>
    <name evidence="2" type="ORF">F2Y10_01090</name>
</gene>
<accession>A0A1Y3R236</accession>
<feature type="signal peptide" evidence="1">
    <location>
        <begin position="1"/>
        <end position="19"/>
    </location>
</feature>
<reference evidence="2 5" key="3">
    <citation type="journal article" date="2019" name="Nat. Med.">
        <title>A library of human gut bacterial isolates paired with longitudinal multiomics data enables mechanistic microbiome research.</title>
        <authorList>
            <person name="Poyet M."/>
            <person name="Groussin M."/>
            <person name="Gibbons S.M."/>
            <person name="Avila-Pacheco J."/>
            <person name="Jiang X."/>
            <person name="Kearney S.M."/>
            <person name="Perrotta A.R."/>
            <person name="Berdy B."/>
            <person name="Zhao S."/>
            <person name="Lieberman T.D."/>
            <person name="Swanson P.K."/>
            <person name="Smith M."/>
            <person name="Roesemann S."/>
            <person name="Alexander J.E."/>
            <person name="Rich S.A."/>
            <person name="Livny J."/>
            <person name="Vlamakis H."/>
            <person name="Clish C."/>
            <person name="Bullock K."/>
            <person name="Deik A."/>
            <person name="Scott J."/>
            <person name="Pierce K.A."/>
            <person name="Xavier R.J."/>
            <person name="Alm E.J."/>
        </authorList>
    </citation>
    <scope>NUCLEOTIDE SEQUENCE [LARGE SCALE GENOMIC DNA]</scope>
    <source>
        <strain evidence="2 5">BIOML-A266</strain>
    </source>
</reference>
<feature type="chain" id="PRO_5044063423" description="MBL fold metallo-hydrolase" evidence="1">
    <location>
        <begin position="20"/>
        <end position="278"/>
    </location>
</feature>
<dbReference type="EMBL" id="NFHB01000006">
    <property type="protein sequence ID" value="OUN02870.1"/>
    <property type="molecule type" value="Genomic_DNA"/>
</dbReference>
<reference evidence="4" key="1">
    <citation type="submission" date="2017-04" db="EMBL/GenBank/DDBJ databases">
        <title>Function of individual gut microbiota members based on whole genome sequencing of pure cultures obtained from chicken caecum.</title>
        <authorList>
            <person name="Medvecky M."/>
            <person name="Cejkova D."/>
            <person name="Polansky O."/>
            <person name="Karasova D."/>
            <person name="Kubasova T."/>
            <person name="Cizek A."/>
            <person name="Rychlik I."/>
        </authorList>
    </citation>
    <scope>NUCLEOTIDE SEQUENCE [LARGE SCALE GENOMIC DNA]</scope>
    <source>
        <strain evidence="4">An90</strain>
    </source>
</reference>
<reference evidence="3" key="2">
    <citation type="journal article" date="2018" name="BMC Genomics">
        <title>Whole genome sequencing and function prediction of 133 gut anaerobes isolated from chicken caecum in pure cultures.</title>
        <authorList>
            <person name="Medvecky M."/>
            <person name="Cejkova D."/>
            <person name="Polansky O."/>
            <person name="Karasova D."/>
            <person name="Kubasova T."/>
            <person name="Cizek A."/>
            <person name="Rychlik I."/>
        </authorList>
    </citation>
    <scope>NUCLEOTIDE SEQUENCE</scope>
    <source>
        <strain evidence="3">An90</strain>
    </source>
</reference>
<evidence type="ECO:0000313" key="4">
    <source>
        <dbReference type="Proteomes" id="UP000195772"/>
    </source>
</evidence>
<dbReference type="OrthoDB" id="1025043at2"/>
<dbReference type="Proteomes" id="UP000195772">
    <property type="component" value="Unassembled WGS sequence"/>
</dbReference>
<organism evidence="3 4">
    <name type="scientific">Alistipes onderdonkii</name>
    <dbReference type="NCBI Taxonomy" id="328813"/>
    <lineage>
        <taxon>Bacteria</taxon>
        <taxon>Pseudomonadati</taxon>
        <taxon>Bacteroidota</taxon>
        <taxon>Bacteroidia</taxon>
        <taxon>Bacteroidales</taxon>
        <taxon>Rikenellaceae</taxon>
        <taxon>Alistipes</taxon>
    </lineage>
</organism>
<dbReference type="EMBL" id="VVXH01000001">
    <property type="protein sequence ID" value="KAA2381116.1"/>
    <property type="molecule type" value="Genomic_DNA"/>
</dbReference>
<dbReference type="RefSeq" id="WP_032134626.1">
    <property type="nucleotide sequence ID" value="NZ_JADNCE010000013.1"/>
</dbReference>
<name>A0A1Y3R236_9BACT</name>
<evidence type="ECO:0000313" key="3">
    <source>
        <dbReference type="EMBL" id="OUN02870.1"/>
    </source>
</evidence>
<evidence type="ECO:0000313" key="2">
    <source>
        <dbReference type="EMBL" id="KAA2381116.1"/>
    </source>
</evidence>
<evidence type="ECO:0000313" key="5">
    <source>
        <dbReference type="Proteomes" id="UP000322940"/>
    </source>
</evidence>
<sequence length="278" mass="29798">MKKIILTLAAAGMVSGASAQEKGRFEVHDLGSFKLHVYYTNDALGDASYIVEGRNALVTMEQPLFKDNVAEFDAYLAKLNKPAEQRITDYHVGGTAHHDVVMPEGMPEFTKGAVYGGMMQSFAQTFGDALTAMPTGKISEVAFGTTETYAGVPFEFRHGAATDFPGASILIGKKVYYTHWTPAKAHVSHLQVSSPAAVDAEIAESEKALKSGATLFIGGHGGAAKADAVRFKIDYLNAMKKLLAENKTPEAFIEAMKKAYPNLPGAEGLGELAKALYK</sequence>
<dbReference type="Proteomes" id="UP000322940">
    <property type="component" value="Unassembled WGS sequence"/>
</dbReference>